<protein>
    <recommendedName>
        <fullName evidence="1">HTH cro/C1-type domain-containing protein</fullName>
    </recommendedName>
</protein>
<dbReference type="Gene3D" id="1.10.260.40">
    <property type="entry name" value="lambda repressor-like DNA-binding domains"/>
    <property type="match status" value="1"/>
</dbReference>
<dbReference type="EMBL" id="LAZR01061356">
    <property type="protein sequence ID" value="KKK63740.1"/>
    <property type="molecule type" value="Genomic_DNA"/>
</dbReference>
<dbReference type="InterPro" id="IPR010982">
    <property type="entry name" value="Lambda_DNA-bd_dom_sf"/>
</dbReference>
<evidence type="ECO:0000313" key="2">
    <source>
        <dbReference type="EMBL" id="KKK63740.1"/>
    </source>
</evidence>
<feature type="non-terminal residue" evidence="2">
    <location>
        <position position="1"/>
    </location>
</feature>
<gene>
    <name evidence="2" type="ORF">LCGC14_2991270</name>
</gene>
<dbReference type="SMART" id="SM00530">
    <property type="entry name" value="HTH_XRE"/>
    <property type="match status" value="1"/>
</dbReference>
<organism evidence="2">
    <name type="scientific">marine sediment metagenome</name>
    <dbReference type="NCBI Taxonomy" id="412755"/>
    <lineage>
        <taxon>unclassified sequences</taxon>
        <taxon>metagenomes</taxon>
        <taxon>ecological metagenomes</taxon>
    </lineage>
</organism>
<dbReference type="PROSITE" id="PS50943">
    <property type="entry name" value="HTH_CROC1"/>
    <property type="match status" value="1"/>
</dbReference>
<dbReference type="CDD" id="cd00093">
    <property type="entry name" value="HTH_XRE"/>
    <property type="match status" value="1"/>
</dbReference>
<dbReference type="SUPFAM" id="SSF47413">
    <property type="entry name" value="lambda repressor-like DNA-binding domains"/>
    <property type="match status" value="1"/>
</dbReference>
<feature type="domain" description="HTH cro/C1-type" evidence="1">
    <location>
        <begin position="50"/>
        <end position="105"/>
    </location>
</feature>
<sequence length="155" mass="17079">PTARPVDLFSAGDKITVIHTTSRRIVMVDARGRPRGEIPDDFAGRIATNVIRLRKKHGLTVAECVEQSGIPRVQWYRLEAGTRPRITGALADRVAEFFEVDPSELTLLAVDTRTPYTTDFDGADGGKQAHYMLRWVNTRGETGPWSETATATIGA</sequence>
<proteinExistence type="predicted"/>
<dbReference type="AlphaFoldDB" id="A0A0F8XRB3"/>
<reference evidence="2" key="1">
    <citation type="journal article" date="2015" name="Nature">
        <title>Complex archaea that bridge the gap between prokaryotes and eukaryotes.</title>
        <authorList>
            <person name="Spang A."/>
            <person name="Saw J.H."/>
            <person name="Jorgensen S.L."/>
            <person name="Zaremba-Niedzwiedzka K."/>
            <person name="Martijn J."/>
            <person name="Lind A.E."/>
            <person name="van Eijk R."/>
            <person name="Schleper C."/>
            <person name="Guy L."/>
            <person name="Ettema T.J."/>
        </authorList>
    </citation>
    <scope>NUCLEOTIDE SEQUENCE</scope>
</reference>
<comment type="caution">
    <text evidence="2">The sequence shown here is derived from an EMBL/GenBank/DDBJ whole genome shotgun (WGS) entry which is preliminary data.</text>
</comment>
<accession>A0A0F8XRB3</accession>
<dbReference type="InterPro" id="IPR001387">
    <property type="entry name" value="Cro/C1-type_HTH"/>
</dbReference>
<name>A0A0F8XRB3_9ZZZZ</name>
<evidence type="ECO:0000259" key="1">
    <source>
        <dbReference type="PROSITE" id="PS50943"/>
    </source>
</evidence>
<dbReference type="Pfam" id="PF13560">
    <property type="entry name" value="HTH_31"/>
    <property type="match status" value="1"/>
</dbReference>
<dbReference type="GO" id="GO:0003677">
    <property type="term" value="F:DNA binding"/>
    <property type="evidence" value="ECO:0007669"/>
    <property type="project" value="InterPro"/>
</dbReference>